<evidence type="ECO:0000256" key="11">
    <source>
        <dbReference type="HAMAP-Rule" id="MF_01479"/>
    </source>
</evidence>
<feature type="compositionally biased region" description="Acidic residues" evidence="12">
    <location>
        <begin position="83"/>
        <end position="92"/>
    </location>
</feature>
<evidence type="ECO:0000256" key="8">
    <source>
        <dbReference type="ARBA" id="ARBA00023125"/>
    </source>
</evidence>
<sequence length="138" mass="14999">MTIDLPTIPAWVDSAACASVGGDYWYPEKGDRASADYARKVCGTCPLIATCLEYALDNNEPHGIWGGLTPKQRQRLGGAPVSDMDESDDELDAPAPRGHGTVGAYNMHRRRGENACHWCKQAQAAYSREYRARKAGAA</sequence>
<gene>
    <name evidence="11" type="primary">whiB</name>
    <name evidence="14" type="ORF">E5225_06920</name>
</gene>
<dbReference type="AlphaFoldDB" id="A0A4P7SH28"/>
<keyword evidence="6 11" id="KW-0411">Iron-sulfur</keyword>
<feature type="binding site" evidence="11">
    <location>
        <position position="17"/>
    </location>
    <ligand>
        <name>[4Fe-4S] cluster</name>
        <dbReference type="ChEBI" id="CHEBI:49883"/>
    </ligand>
</feature>
<dbReference type="RefSeq" id="WP_135974914.1">
    <property type="nucleotide sequence ID" value="NZ_CP039291.1"/>
</dbReference>
<evidence type="ECO:0000256" key="10">
    <source>
        <dbReference type="ARBA" id="ARBA00023163"/>
    </source>
</evidence>
<keyword evidence="4 11" id="KW-0479">Metal-binding</keyword>
<keyword evidence="8 11" id="KW-0238">DNA-binding</keyword>
<reference evidence="14 15" key="1">
    <citation type="submission" date="2019-04" db="EMBL/GenBank/DDBJ databases">
        <title>Isolation and identification of Cellulomonas shaoxiangyii sp. Nov. isolated from feces of the Tibetan antelopes (Pantholops hodgsonii) in the Qinghai-Tibet plateau of China.</title>
        <authorList>
            <person name="Tian Z."/>
        </authorList>
    </citation>
    <scope>NUCLEOTIDE SEQUENCE [LARGE SCALE GENOMIC DNA]</scope>
    <source>
        <strain evidence="14 15">Z28</strain>
    </source>
</reference>
<keyword evidence="15" id="KW-1185">Reference proteome</keyword>
<evidence type="ECO:0000256" key="7">
    <source>
        <dbReference type="ARBA" id="ARBA00023015"/>
    </source>
</evidence>
<evidence type="ECO:0000256" key="4">
    <source>
        <dbReference type="ARBA" id="ARBA00022723"/>
    </source>
</evidence>
<comment type="subcellular location">
    <subcellularLocation>
        <location evidence="1 11">Cytoplasm</location>
    </subcellularLocation>
</comment>
<evidence type="ECO:0000256" key="9">
    <source>
        <dbReference type="ARBA" id="ARBA00023157"/>
    </source>
</evidence>
<keyword evidence="7 11" id="KW-0805">Transcription regulation</keyword>
<evidence type="ECO:0000256" key="5">
    <source>
        <dbReference type="ARBA" id="ARBA00023004"/>
    </source>
</evidence>
<evidence type="ECO:0000256" key="3">
    <source>
        <dbReference type="ARBA" id="ARBA00022485"/>
    </source>
</evidence>
<feature type="domain" description="4Fe-4S Wbl-type" evidence="13">
    <location>
        <begin position="16"/>
        <end position="75"/>
    </location>
</feature>
<dbReference type="GO" id="GO:0003677">
    <property type="term" value="F:DNA binding"/>
    <property type="evidence" value="ECO:0007669"/>
    <property type="project" value="UniProtKB-UniRule"/>
</dbReference>
<evidence type="ECO:0000313" key="14">
    <source>
        <dbReference type="EMBL" id="QCB93322.1"/>
    </source>
</evidence>
<keyword evidence="9 11" id="KW-1015">Disulfide bond</keyword>
<proteinExistence type="inferred from homology"/>
<dbReference type="PANTHER" id="PTHR38839:SF4">
    <property type="entry name" value="TRANSCRIPTIONAL REGULATOR WHIB"/>
    <property type="match status" value="1"/>
</dbReference>
<dbReference type="HAMAP" id="MF_01479">
    <property type="entry name" value="WhiB"/>
    <property type="match status" value="1"/>
</dbReference>
<keyword evidence="3 11" id="KW-0004">4Fe-4S</keyword>
<comment type="function">
    <text evidence="11">Acts as a transcriptional regulator. Probably redox-responsive. The apo- but not holo-form probably binds DNA.</text>
</comment>
<dbReference type="GO" id="GO:0046872">
    <property type="term" value="F:metal ion binding"/>
    <property type="evidence" value="ECO:0007669"/>
    <property type="project" value="UniProtKB-KW"/>
</dbReference>
<comment type="PTM">
    <text evidence="11">The Fe-S cluster can be nitrosylated by nitric oxide (NO).</text>
</comment>
<dbReference type="GO" id="GO:0035731">
    <property type="term" value="F:dinitrosyl-iron complex binding"/>
    <property type="evidence" value="ECO:0007669"/>
    <property type="project" value="UniProtKB-UniRule"/>
</dbReference>
<evidence type="ECO:0000256" key="12">
    <source>
        <dbReference type="SAM" id="MobiDB-lite"/>
    </source>
</evidence>
<comment type="cofactor">
    <cofactor evidence="11">
        <name>[4Fe-4S] cluster</name>
        <dbReference type="ChEBI" id="CHEBI:49883"/>
    </cofactor>
    <text evidence="11">Binds 1 [4Fe-4S] cluster per subunit. Following nitrosylation of the [4Fe-4S] cluster binds 1 [4Fe-8(NO)] cluster per subunit.</text>
</comment>
<dbReference type="GO" id="GO:0051539">
    <property type="term" value="F:4 iron, 4 sulfur cluster binding"/>
    <property type="evidence" value="ECO:0007669"/>
    <property type="project" value="UniProtKB-UniRule"/>
</dbReference>
<keyword evidence="11" id="KW-0963">Cytoplasm</keyword>
<dbReference type="PROSITE" id="PS51674">
    <property type="entry name" value="4FE4S_WBL"/>
    <property type="match status" value="1"/>
</dbReference>
<name>A0A4P7SH28_9CELL</name>
<organism evidence="14 15">
    <name type="scientific">Cellulomonas shaoxiangyii</name>
    <dbReference type="NCBI Taxonomy" id="2566013"/>
    <lineage>
        <taxon>Bacteria</taxon>
        <taxon>Bacillati</taxon>
        <taxon>Actinomycetota</taxon>
        <taxon>Actinomycetes</taxon>
        <taxon>Micrococcales</taxon>
        <taxon>Cellulomonadaceae</taxon>
        <taxon>Cellulomonas</taxon>
    </lineage>
</organism>
<dbReference type="OrthoDB" id="5124301at2"/>
<comment type="PTM">
    <text evidence="11">Upon Fe-S cluster removal intramolecular disulfide bonds are formed.</text>
</comment>
<dbReference type="PANTHER" id="PTHR38839">
    <property type="entry name" value="TRANSCRIPTIONAL REGULATOR WHID-RELATED"/>
    <property type="match status" value="1"/>
</dbReference>
<dbReference type="EMBL" id="CP039291">
    <property type="protein sequence ID" value="QCB93322.1"/>
    <property type="molecule type" value="Genomic_DNA"/>
</dbReference>
<dbReference type="Pfam" id="PF02467">
    <property type="entry name" value="Whib"/>
    <property type="match status" value="1"/>
</dbReference>
<feature type="binding site" evidence="11">
    <location>
        <position position="45"/>
    </location>
    <ligand>
        <name>[4Fe-4S] cluster</name>
        <dbReference type="ChEBI" id="CHEBI:49883"/>
    </ligand>
</feature>
<evidence type="ECO:0000313" key="15">
    <source>
        <dbReference type="Proteomes" id="UP000296469"/>
    </source>
</evidence>
<evidence type="ECO:0000256" key="1">
    <source>
        <dbReference type="ARBA" id="ARBA00004496"/>
    </source>
</evidence>
<feature type="binding site" evidence="11">
    <location>
        <position position="51"/>
    </location>
    <ligand>
        <name>[4Fe-4S] cluster</name>
        <dbReference type="ChEBI" id="CHEBI:49883"/>
    </ligand>
</feature>
<keyword evidence="10 11" id="KW-0804">Transcription</keyword>
<evidence type="ECO:0000259" key="13">
    <source>
        <dbReference type="PROSITE" id="PS51674"/>
    </source>
</evidence>
<dbReference type="InterPro" id="IPR003482">
    <property type="entry name" value="Whib"/>
</dbReference>
<accession>A0A4P7SH28</accession>
<dbReference type="Proteomes" id="UP000296469">
    <property type="component" value="Chromosome"/>
</dbReference>
<evidence type="ECO:0000256" key="2">
    <source>
        <dbReference type="ARBA" id="ARBA00006597"/>
    </source>
</evidence>
<feature type="region of interest" description="Disordered" evidence="12">
    <location>
        <begin position="66"/>
        <end position="104"/>
    </location>
</feature>
<dbReference type="GO" id="GO:0045454">
    <property type="term" value="P:cell redox homeostasis"/>
    <property type="evidence" value="ECO:0007669"/>
    <property type="project" value="TreeGrafter"/>
</dbReference>
<dbReference type="GO" id="GO:0047134">
    <property type="term" value="F:protein-disulfide reductase [NAD(P)H] activity"/>
    <property type="evidence" value="ECO:0007669"/>
    <property type="project" value="TreeGrafter"/>
</dbReference>
<protein>
    <recommendedName>
        <fullName evidence="11">Transcriptional regulator WhiB</fullName>
    </recommendedName>
</protein>
<evidence type="ECO:0000256" key="6">
    <source>
        <dbReference type="ARBA" id="ARBA00023014"/>
    </source>
</evidence>
<dbReference type="InterPro" id="IPR034768">
    <property type="entry name" value="4FE4S_WBL"/>
</dbReference>
<dbReference type="KEGG" id="celz:E5225_06920"/>
<keyword evidence="5 11" id="KW-0408">Iron</keyword>
<dbReference type="GO" id="GO:0005737">
    <property type="term" value="C:cytoplasm"/>
    <property type="evidence" value="ECO:0007669"/>
    <property type="project" value="UniProtKB-SubCell"/>
</dbReference>
<dbReference type="GO" id="GO:0045892">
    <property type="term" value="P:negative regulation of DNA-templated transcription"/>
    <property type="evidence" value="ECO:0007669"/>
    <property type="project" value="TreeGrafter"/>
</dbReference>
<comment type="similarity">
    <text evidence="2 11">Belongs to the WhiB family.</text>
</comment>
<feature type="binding site" evidence="11">
    <location>
        <position position="42"/>
    </location>
    <ligand>
        <name>[4Fe-4S] cluster</name>
        <dbReference type="ChEBI" id="CHEBI:49883"/>
    </ligand>
</feature>